<keyword evidence="1" id="KW-0233">DNA recombination</keyword>
<keyword evidence="4" id="KW-1185">Reference proteome</keyword>
<dbReference type="GO" id="GO:0003677">
    <property type="term" value="F:DNA binding"/>
    <property type="evidence" value="ECO:0007669"/>
    <property type="project" value="InterPro"/>
</dbReference>
<keyword evidence="2" id="KW-0732">Signal</keyword>
<dbReference type="InterPro" id="IPR013762">
    <property type="entry name" value="Integrase-like_cat_sf"/>
</dbReference>
<accession>A0A1C7M703</accession>
<dbReference type="Gene3D" id="1.10.443.10">
    <property type="entry name" value="Intergrase catalytic core"/>
    <property type="match status" value="1"/>
</dbReference>
<dbReference type="GO" id="GO:0006310">
    <property type="term" value="P:DNA recombination"/>
    <property type="evidence" value="ECO:0007669"/>
    <property type="project" value="UniProtKB-KW"/>
</dbReference>
<evidence type="ECO:0000256" key="2">
    <source>
        <dbReference type="SAM" id="SignalP"/>
    </source>
</evidence>
<comment type="caution">
    <text evidence="3">The sequence shown here is derived from an EMBL/GenBank/DDBJ whole genome shotgun (WGS) entry which is preliminary data.</text>
</comment>
<evidence type="ECO:0000313" key="4">
    <source>
        <dbReference type="Proteomes" id="UP000092993"/>
    </source>
</evidence>
<organism evidence="3 4">
    <name type="scientific">Grifola frondosa</name>
    <name type="common">Maitake</name>
    <name type="synonym">Polyporus frondosus</name>
    <dbReference type="NCBI Taxonomy" id="5627"/>
    <lineage>
        <taxon>Eukaryota</taxon>
        <taxon>Fungi</taxon>
        <taxon>Dikarya</taxon>
        <taxon>Basidiomycota</taxon>
        <taxon>Agaricomycotina</taxon>
        <taxon>Agaricomycetes</taxon>
        <taxon>Polyporales</taxon>
        <taxon>Grifolaceae</taxon>
        <taxon>Grifola</taxon>
    </lineage>
</organism>
<dbReference type="AlphaFoldDB" id="A0A1C7M703"/>
<proteinExistence type="predicted"/>
<dbReference type="Proteomes" id="UP000092993">
    <property type="component" value="Unassembled WGS sequence"/>
</dbReference>
<dbReference type="InterPro" id="IPR011010">
    <property type="entry name" value="DNA_brk_join_enz"/>
</dbReference>
<sequence length="512" mass="58472">MPALFSLPALAGAATYLAEAQSVSLDAVGDDHEEELESFQSAIEVERLQPGFNDLQLETQTDLSASQLRLPELSSKRQKCDHNELFENLKVASQGVVCVQTRQEYQRSASQRLFSVRLLTTVDARLWQQFTEFCAELQFVDDPEDIDKSFPNFPKELPTWIAVWIMNRCDEIDIRTGTAKGPKADRVTYNMGQKMRAAMTHKFARDFGLGTQLWTENPLLPGKFHGNPSLSVAVSQYMISLRRRKVRAGETVTSARAIDEPTMRALWEFNTNFEQSEAGPVSKKRKQEHPEQWAGYNVRVMLHALYLTSLLCLLRYDEALRVMWSDVHFDKNRDGIFRVRLLLPFRKTHQHGGIAPFVLYPEPNKPWMCPIRAFAKWSDTCKQLGIPRSGYVFRKKIGNNMVSANPADAMSSEGFLECFRNNLLDVKIDPRPYGTHSFRRGGCQYLAMVLRWPFRNICSWGGWAPNFDNPGTLFKYLLSWTDTPLVEREDYFNPNRAGTDPCNACGRTCHCG</sequence>
<protein>
    <recommendedName>
        <fullName evidence="5">Tyr recombinase domain-containing protein</fullName>
    </recommendedName>
</protein>
<feature type="chain" id="PRO_5008888962" description="Tyr recombinase domain-containing protein" evidence="2">
    <location>
        <begin position="21"/>
        <end position="512"/>
    </location>
</feature>
<dbReference type="SUPFAM" id="SSF56349">
    <property type="entry name" value="DNA breaking-rejoining enzymes"/>
    <property type="match status" value="1"/>
</dbReference>
<reference evidence="3 4" key="1">
    <citation type="submission" date="2016-03" db="EMBL/GenBank/DDBJ databases">
        <title>Whole genome sequencing of Grifola frondosa 9006-11.</title>
        <authorList>
            <person name="Min B."/>
            <person name="Park H."/>
            <person name="Kim J.-G."/>
            <person name="Cho H."/>
            <person name="Oh Y.-L."/>
            <person name="Kong W.-S."/>
            <person name="Choi I.-G."/>
        </authorList>
    </citation>
    <scope>NUCLEOTIDE SEQUENCE [LARGE SCALE GENOMIC DNA]</scope>
    <source>
        <strain evidence="3 4">9006-11</strain>
    </source>
</reference>
<dbReference type="EMBL" id="LUGG01000007">
    <property type="protein sequence ID" value="OBZ72743.1"/>
    <property type="molecule type" value="Genomic_DNA"/>
</dbReference>
<dbReference type="OMA" id="ITHETMR"/>
<evidence type="ECO:0000256" key="1">
    <source>
        <dbReference type="ARBA" id="ARBA00023172"/>
    </source>
</evidence>
<dbReference type="OrthoDB" id="2795280at2759"/>
<evidence type="ECO:0008006" key="5">
    <source>
        <dbReference type="Google" id="ProtNLM"/>
    </source>
</evidence>
<evidence type="ECO:0000313" key="3">
    <source>
        <dbReference type="EMBL" id="OBZ72743.1"/>
    </source>
</evidence>
<name>A0A1C7M703_GRIFR</name>
<feature type="signal peptide" evidence="2">
    <location>
        <begin position="1"/>
        <end position="20"/>
    </location>
</feature>
<gene>
    <name evidence="3" type="ORF">A0H81_06903</name>
</gene>
<dbReference type="GO" id="GO:0015074">
    <property type="term" value="P:DNA integration"/>
    <property type="evidence" value="ECO:0007669"/>
    <property type="project" value="InterPro"/>
</dbReference>